<dbReference type="STRING" id="88036.D8T0P0"/>
<dbReference type="PANTHER" id="PTHR12947">
    <property type="entry name" value="AMSH-LIKE PROTEASE"/>
    <property type="match status" value="1"/>
</dbReference>
<dbReference type="GO" id="GO:0016020">
    <property type="term" value="C:membrane"/>
    <property type="evidence" value="ECO:0000318"/>
    <property type="project" value="GO_Central"/>
</dbReference>
<dbReference type="Gramene" id="EFJ09742">
    <property type="protein sequence ID" value="EFJ09742"/>
    <property type="gene ID" value="SELMODRAFT_427777"/>
</dbReference>
<feature type="compositionally biased region" description="Basic and acidic residues" evidence="1">
    <location>
        <begin position="143"/>
        <end position="157"/>
    </location>
</feature>
<feature type="region of interest" description="Disordered" evidence="1">
    <location>
        <begin position="39"/>
        <end position="88"/>
    </location>
</feature>
<feature type="region of interest" description="Disordered" evidence="1">
    <location>
        <begin position="143"/>
        <end position="165"/>
    </location>
</feature>
<proteinExistence type="predicted"/>
<dbReference type="AlphaFoldDB" id="D8T0P0"/>
<feature type="compositionally biased region" description="Basic and acidic residues" evidence="1">
    <location>
        <begin position="1"/>
        <end position="19"/>
    </location>
</feature>
<dbReference type="EMBL" id="GL377659">
    <property type="protein sequence ID" value="EFJ09742.1"/>
    <property type="molecule type" value="Genomic_DNA"/>
</dbReference>
<dbReference type="KEGG" id="smo:SELMODRAFT_427777"/>
<evidence type="ECO:0000313" key="3">
    <source>
        <dbReference type="Proteomes" id="UP000001514"/>
    </source>
</evidence>
<protein>
    <submittedName>
        <fullName evidence="2">Uncharacterized protein</fullName>
    </submittedName>
</protein>
<dbReference type="InParanoid" id="D8T0P0"/>
<name>D8T0P0_SELML</name>
<dbReference type="eggNOG" id="KOG2880">
    <property type="taxonomic scope" value="Eukaryota"/>
</dbReference>
<keyword evidence="3" id="KW-1185">Reference proteome</keyword>
<dbReference type="Proteomes" id="UP000001514">
    <property type="component" value="Unassembled WGS sequence"/>
</dbReference>
<feature type="region of interest" description="Disordered" evidence="1">
    <location>
        <begin position="1"/>
        <end position="21"/>
    </location>
</feature>
<gene>
    <name evidence="2" type="ORF">SELMODRAFT_427777</name>
</gene>
<dbReference type="PANTHER" id="PTHR12947:SF13">
    <property type="entry name" value="FI19924P1"/>
    <property type="match status" value="1"/>
</dbReference>
<evidence type="ECO:0000313" key="2">
    <source>
        <dbReference type="EMBL" id="EFJ09742.1"/>
    </source>
</evidence>
<sequence length="165" mass="18732">MSEYSSHRAGENDRAENRTPVDNYVQTCWPRFKVEHDDRDRARDVNGTIERAAVTGHPTSPESRIGPSTKRVRDNASDYEQQHGSIPRKQPSILALKVVKPSQQVMLQEAIAIVMAPQDPSRNFRIFRLTDPGTMNVIQQCPKRHEGTSDKCSHHYQDPLALEDS</sequence>
<organism evidence="3">
    <name type="scientific">Selaginella moellendorffii</name>
    <name type="common">Spikemoss</name>
    <dbReference type="NCBI Taxonomy" id="88036"/>
    <lineage>
        <taxon>Eukaryota</taxon>
        <taxon>Viridiplantae</taxon>
        <taxon>Streptophyta</taxon>
        <taxon>Embryophyta</taxon>
        <taxon>Tracheophyta</taxon>
        <taxon>Lycopodiopsida</taxon>
        <taxon>Selaginellales</taxon>
        <taxon>Selaginellaceae</taxon>
        <taxon>Selaginella</taxon>
    </lineage>
</organism>
<dbReference type="GO" id="GO:0005768">
    <property type="term" value="C:endosome"/>
    <property type="evidence" value="ECO:0000318"/>
    <property type="project" value="GO_Central"/>
</dbReference>
<dbReference type="MEROPS" id="M67.A04"/>
<accession>D8T0P0</accession>
<dbReference type="GO" id="GO:0101005">
    <property type="term" value="F:deubiquitinase activity"/>
    <property type="evidence" value="ECO:0000318"/>
    <property type="project" value="GO_Central"/>
</dbReference>
<dbReference type="HOGENOM" id="CLU_1613632_0_0_1"/>
<dbReference type="Gene3D" id="3.40.140.10">
    <property type="entry name" value="Cytidine Deaminase, domain 2"/>
    <property type="match status" value="1"/>
</dbReference>
<dbReference type="GO" id="GO:0032511">
    <property type="term" value="P:late endosome to vacuole transport via multivesicular body sorting pathway"/>
    <property type="evidence" value="ECO:0000318"/>
    <property type="project" value="GO_Central"/>
</dbReference>
<reference evidence="2 3" key="1">
    <citation type="journal article" date="2011" name="Science">
        <title>The Selaginella genome identifies genetic changes associated with the evolution of vascular plants.</title>
        <authorList>
            <person name="Banks J.A."/>
            <person name="Nishiyama T."/>
            <person name="Hasebe M."/>
            <person name="Bowman J.L."/>
            <person name="Gribskov M."/>
            <person name="dePamphilis C."/>
            <person name="Albert V.A."/>
            <person name="Aono N."/>
            <person name="Aoyama T."/>
            <person name="Ambrose B.A."/>
            <person name="Ashton N.W."/>
            <person name="Axtell M.J."/>
            <person name="Barker E."/>
            <person name="Barker M.S."/>
            <person name="Bennetzen J.L."/>
            <person name="Bonawitz N.D."/>
            <person name="Chapple C."/>
            <person name="Cheng C."/>
            <person name="Correa L.G."/>
            <person name="Dacre M."/>
            <person name="DeBarry J."/>
            <person name="Dreyer I."/>
            <person name="Elias M."/>
            <person name="Engstrom E.M."/>
            <person name="Estelle M."/>
            <person name="Feng L."/>
            <person name="Finet C."/>
            <person name="Floyd S.K."/>
            <person name="Frommer W.B."/>
            <person name="Fujita T."/>
            <person name="Gramzow L."/>
            <person name="Gutensohn M."/>
            <person name="Harholt J."/>
            <person name="Hattori M."/>
            <person name="Heyl A."/>
            <person name="Hirai T."/>
            <person name="Hiwatashi Y."/>
            <person name="Ishikawa M."/>
            <person name="Iwata M."/>
            <person name="Karol K.G."/>
            <person name="Koehler B."/>
            <person name="Kolukisaoglu U."/>
            <person name="Kubo M."/>
            <person name="Kurata T."/>
            <person name="Lalonde S."/>
            <person name="Li K."/>
            <person name="Li Y."/>
            <person name="Litt A."/>
            <person name="Lyons E."/>
            <person name="Manning G."/>
            <person name="Maruyama T."/>
            <person name="Michael T.P."/>
            <person name="Mikami K."/>
            <person name="Miyazaki S."/>
            <person name="Morinaga S."/>
            <person name="Murata T."/>
            <person name="Mueller-Roeber B."/>
            <person name="Nelson D.R."/>
            <person name="Obara M."/>
            <person name="Oguri Y."/>
            <person name="Olmstead R.G."/>
            <person name="Onodera N."/>
            <person name="Petersen B.L."/>
            <person name="Pils B."/>
            <person name="Prigge M."/>
            <person name="Rensing S.A."/>
            <person name="Riano-Pachon D.M."/>
            <person name="Roberts A.W."/>
            <person name="Sato Y."/>
            <person name="Scheller H.V."/>
            <person name="Schulz B."/>
            <person name="Schulz C."/>
            <person name="Shakirov E.V."/>
            <person name="Shibagaki N."/>
            <person name="Shinohara N."/>
            <person name="Shippen D.E."/>
            <person name="Soerensen I."/>
            <person name="Sotooka R."/>
            <person name="Sugimoto N."/>
            <person name="Sugita M."/>
            <person name="Sumikawa N."/>
            <person name="Tanurdzic M."/>
            <person name="Theissen G."/>
            <person name="Ulvskov P."/>
            <person name="Wakazuki S."/>
            <person name="Weng J.K."/>
            <person name="Willats W.W."/>
            <person name="Wipf D."/>
            <person name="Wolf P.G."/>
            <person name="Yang L."/>
            <person name="Zimmer A.D."/>
            <person name="Zhu Q."/>
            <person name="Mitros T."/>
            <person name="Hellsten U."/>
            <person name="Loque D."/>
            <person name="Otillar R."/>
            <person name="Salamov A."/>
            <person name="Schmutz J."/>
            <person name="Shapiro H."/>
            <person name="Lindquist E."/>
            <person name="Lucas S."/>
            <person name="Rokhsar D."/>
            <person name="Grigoriev I.V."/>
        </authorList>
    </citation>
    <scope>NUCLEOTIDE SEQUENCE [LARGE SCALE GENOMIC DNA]</scope>
</reference>
<evidence type="ECO:0000256" key="1">
    <source>
        <dbReference type="SAM" id="MobiDB-lite"/>
    </source>
</evidence>